<evidence type="ECO:0000313" key="3">
    <source>
        <dbReference type="Proteomes" id="UP001199106"/>
    </source>
</evidence>
<evidence type="ECO:0000256" key="1">
    <source>
        <dbReference type="SAM" id="MobiDB-lite"/>
    </source>
</evidence>
<comment type="caution">
    <text evidence="2">The sequence shown here is derived from an EMBL/GenBank/DDBJ whole genome shotgun (WGS) entry which is preliminary data.</text>
</comment>
<dbReference type="Proteomes" id="UP001199106">
    <property type="component" value="Unassembled WGS sequence"/>
</dbReference>
<protein>
    <submittedName>
        <fullName evidence="2">Uncharacterized protein</fullName>
    </submittedName>
</protein>
<gene>
    <name evidence="2" type="ORF">G6011_09890</name>
</gene>
<dbReference type="AlphaFoldDB" id="A0AAD4FBM8"/>
<name>A0AAD4FBM8_9PLEO</name>
<organism evidence="2 3">
    <name type="scientific">Alternaria panax</name>
    <dbReference type="NCBI Taxonomy" id="48097"/>
    <lineage>
        <taxon>Eukaryota</taxon>
        <taxon>Fungi</taxon>
        <taxon>Dikarya</taxon>
        <taxon>Ascomycota</taxon>
        <taxon>Pezizomycotina</taxon>
        <taxon>Dothideomycetes</taxon>
        <taxon>Pleosporomycetidae</taxon>
        <taxon>Pleosporales</taxon>
        <taxon>Pleosporineae</taxon>
        <taxon>Pleosporaceae</taxon>
        <taxon>Alternaria</taxon>
        <taxon>Alternaria sect. Panax</taxon>
    </lineage>
</organism>
<keyword evidence="3" id="KW-1185">Reference proteome</keyword>
<reference evidence="2" key="1">
    <citation type="submission" date="2021-07" db="EMBL/GenBank/DDBJ databases">
        <title>Genome Resource of American Ginseng Black Spot Pathogen Alternaria panax.</title>
        <authorList>
            <person name="Qiu C."/>
            <person name="Wang W."/>
            <person name="Liu Z."/>
        </authorList>
    </citation>
    <scope>NUCLEOTIDE SEQUENCE</scope>
    <source>
        <strain evidence="2">BNCC115425</strain>
    </source>
</reference>
<sequence length="328" mass="33764">MGPFRKGSGLDVVIASSILANSNSSAIPIINTQPSSYPNTNTTHSSSPSTSESESESDIPILPPPAYHTIISANMPIPHISSPYDPLSQEDPDPNNHETSDTDTPEITINAATQIRGHGNIISIAQMDSVRVANLISTILIGENTTSPSTTPCLCNKNITPTTTTPPRSPTPLTPATQEHTSTTRVQGIKRFSNINITVNCGATIIGDRNIVGPGLGDIARQMQIAQRNQAAVLAQQAQQAQQRAAAMGRGVGTGGTASPPLHQGVTGKTVGGMNGMGGLGGIGGVAVATPPMSRSSSLNSEGGGGRKRRAGGDEVEGVGVAAQKRRC</sequence>
<proteinExistence type="predicted"/>
<feature type="region of interest" description="Disordered" evidence="1">
    <location>
        <begin position="78"/>
        <end position="105"/>
    </location>
</feature>
<evidence type="ECO:0000313" key="2">
    <source>
        <dbReference type="EMBL" id="KAG9186782.1"/>
    </source>
</evidence>
<dbReference type="EMBL" id="JAANER010000008">
    <property type="protein sequence ID" value="KAG9186782.1"/>
    <property type="molecule type" value="Genomic_DNA"/>
</dbReference>
<feature type="region of interest" description="Disordered" evidence="1">
    <location>
        <begin position="31"/>
        <end position="65"/>
    </location>
</feature>
<feature type="region of interest" description="Disordered" evidence="1">
    <location>
        <begin position="289"/>
        <end position="328"/>
    </location>
</feature>
<feature type="compositionally biased region" description="Low complexity" evidence="1">
    <location>
        <begin position="318"/>
        <end position="328"/>
    </location>
</feature>
<accession>A0AAD4FBM8</accession>
<feature type="region of interest" description="Disordered" evidence="1">
    <location>
        <begin position="160"/>
        <end position="183"/>
    </location>
</feature>
<feature type="compositionally biased region" description="Low complexity" evidence="1">
    <location>
        <begin position="31"/>
        <end position="52"/>
    </location>
</feature>